<accession>A0A841CMG0</accession>
<sequence>MSDQVRLDNIDRVFAILDMDGDGGISKGDFASMAAGVVREFGLDEDSTSARQLVEGYEDVWDYIRGADLDVDGVVGAAEFREAHTSGRVTTEVLVEKWERASRRCFEAADGDGDGYIDLEGFAAIYRGGGVSDPAVAQAAFRAMDVDADGRLDWAELSANVRGLFTATDESAKGAHMVSGD</sequence>
<dbReference type="Pfam" id="PF13499">
    <property type="entry name" value="EF-hand_7"/>
    <property type="match status" value="1"/>
</dbReference>
<feature type="domain" description="EF-hand" evidence="1">
    <location>
        <begin position="132"/>
        <end position="167"/>
    </location>
</feature>
<organism evidence="2 3">
    <name type="scientific">Saccharothrix tamanrassetensis</name>
    <dbReference type="NCBI Taxonomy" id="1051531"/>
    <lineage>
        <taxon>Bacteria</taxon>
        <taxon>Bacillati</taxon>
        <taxon>Actinomycetota</taxon>
        <taxon>Actinomycetes</taxon>
        <taxon>Pseudonocardiales</taxon>
        <taxon>Pseudonocardiaceae</taxon>
        <taxon>Saccharothrix</taxon>
    </lineage>
</organism>
<dbReference type="SUPFAM" id="SSF47473">
    <property type="entry name" value="EF-hand"/>
    <property type="match status" value="1"/>
</dbReference>
<dbReference type="InterPro" id="IPR002048">
    <property type="entry name" value="EF_hand_dom"/>
</dbReference>
<name>A0A841CMG0_9PSEU</name>
<dbReference type="PROSITE" id="PS00018">
    <property type="entry name" value="EF_HAND_1"/>
    <property type="match status" value="1"/>
</dbReference>
<evidence type="ECO:0000313" key="3">
    <source>
        <dbReference type="Proteomes" id="UP000547510"/>
    </source>
</evidence>
<dbReference type="InterPro" id="IPR011992">
    <property type="entry name" value="EF-hand-dom_pair"/>
</dbReference>
<dbReference type="EMBL" id="JACHJN010000005">
    <property type="protein sequence ID" value="MBB5957277.1"/>
    <property type="molecule type" value="Genomic_DNA"/>
</dbReference>
<feature type="domain" description="EF-hand" evidence="1">
    <location>
        <begin position="5"/>
        <end position="40"/>
    </location>
</feature>
<keyword evidence="3" id="KW-1185">Reference proteome</keyword>
<dbReference type="PROSITE" id="PS50222">
    <property type="entry name" value="EF_HAND_2"/>
    <property type="match status" value="2"/>
</dbReference>
<dbReference type="Proteomes" id="UP000547510">
    <property type="component" value="Unassembled WGS sequence"/>
</dbReference>
<comment type="caution">
    <text evidence="2">The sequence shown here is derived from an EMBL/GenBank/DDBJ whole genome shotgun (WGS) entry which is preliminary data.</text>
</comment>
<dbReference type="Gene3D" id="1.10.238.10">
    <property type="entry name" value="EF-hand"/>
    <property type="match status" value="1"/>
</dbReference>
<reference evidence="2 3" key="1">
    <citation type="submission" date="2020-08" db="EMBL/GenBank/DDBJ databases">
        <title>Genomic Encyclopedia of Type Strains, Phase III (KMG-III): the genomes of soil and plant-associated and newly described type strains.</title>
        <authorList>
            <person name="Whitman W."/>
        </authorList>
    </citation>
    <scope>NUCLEOTIDE SEQUENCE [LARGE SCALE GENOMIC DNA]</scope>
    <source>
        <strain evidence="2 3">CECT 8640</strain>
    </source>
</reference>
<evidence type="ECO:0000259" key="1">
    <source>
        <dbReference type="PROSITE" id="PS50222"/>
    </source>
</evidence>
<dbReference type="SMART" id="SM00054">
    <property type="entry name" value="EFh"/>
    <property type="match status" value="3"/>
</dbReference>
<dbReference type="InterPro" id="IPR018247">
    <property type="entry name" value="EF_Hand_1_Ca_BS"/>
</dbReference>
<dbReference type="RefSeq" id="WP_184692387.1">
    <property type="nucleotide sequence ID" value="NZ_JACHJN010000005.1"/>
</dbReference>
<proteinExistence type="predicted"/>
<protein>
    <submittedName>
        <fullName evidence="2">Ca2+-binding EF-hand superfamily protein</fullName>
    </submittedName>
</protein>
<dbReference type="AlphaFoldDB" id="A0A841CMG0"/>
<gene>
    <name evidence="2" type="ORF">FHS29_003870</name>
</gene>
<evidence type="ECO:0000313" key="2">
    <source>
        <dbReference type="EMBL" id="MBB5957277.1"/>
    </source>
</evidence>
<dbReference type="Pfam" id="PF13202">
    <property type="entry name" value="EF-hand_5"/>
    <property type="match status" value="1"/>
</dbReference>
<dbReference type="GO" id="GO:0005509">
    <property type="term" value="F:calcium ion binding"/>
    <property type="evidence" value="ECO:0007669"/>
    <property type="project" value="InterPro"/>
</dbReference>